<evidence type="ECO:0000259" key="6">
    <source>
        <dbReference type="PROSITE" id="PS51352"/>
    </source>
</evidence>
<keyword evidence="5" id="KW-0676">Redox-active center</keyword>
<dbReference type="InterPro" id="IPR002065">
    <property type="entry name" value="TPX"/>
</dbReference>
<evidence type="ECO:0000313" key="7">
    <source>
        <dbReference type="EMBL" id="MBU4693756.1"/>
    </source>
</evidence>
<dbReference type="PROSITE" id="PS51352">
    <property type="entry name" value="THIOREDOXIN_2"/>
    <property type="match status" value="1"/>
</dbReference>
<keyword evidence="1 7" id="KW-0575">Peroxidase</keyword>
<evidence type="ECO:0000313" key="8">
    <source>
        <dbReference type="Proteomes" id="UP000812267"/>
    </source>
</evidence>
<dbReference type="NCBIfam" id="NF001808">
    <property type="entry name" value="PRK00522.1"/>
    <property type="match status" value="1"/>
</dbReference>
<dbReference type="CDD" id="cd03014">
    <property type="entry name" value="PRX_Atyp2cys"/>
    <property type="match status" value="1"/>
</dbReference>
<dbReference type="InterPro" id="IPR050455">
    <property type="entry name" value="Tpx_Peroxidase_subfamily"/>
</dbReference>
<dbReference type="EMBL" id="JAHMHK010000004">
    <property type="protein sequence ID" value="MBU4693756.1"/>
    <property type="molecule type" value="Genomic_DNA"/>
</dbReference>
<evidence type="ECO:0000256" key="5">
    <source>
        <dbReference type="ARBA" id="ARBA00023284"/>
    </source>
</evidence>
<evidence type="ECO:0000256" key="3">
    <source>
        <dbReference type="ARBA" id="ARBA00023002"/>
    </source>
</evidence>
<dbReference type="PANTHER" id="PTHR43110">
    <property type="entry name" value="THIOL PEROXIDASE"/>
    <property type="match status" value="1"/>
</dbReference>
<dbReference type="Proteomes" id="UP000812267">
    <property type="component" value="Unassembled WGS sequence"/>
</dbReference>
<protein>
    <submittedName>
        <fullName evidence="7">Thiol peroxidase</fullName>
        <ecNumber evidence="7">1.11.1.-</ecNumber>
    </submittedName>
</protein>
<proteinExistence type="predicted"/>
<dbReference type="PANTHER" id="PTHR43110:SF1">
    <property type="entry name" value="THIOL PEROXIDASE"/>
    <property type="match status" value="1"/>
</dbReference>
<dbReference type="InterPro" id="IPR018219">
    <property type="entry name" value="Tpx_CS"/>
</dbReference>
<sequence length="161" mass="18707">MKVNFKSKLVELLGKQINMGDKFPTFKAVNLDLSDFNFDDLPKSKKLVISIPSIDTGVCEMETTKFMNYFKNLDYPVLAISYDLPFAFVRWCTARDNKKVIPLSEFRYNDFGLKTGTKLDEVGLLTRAVFVLDENNEVLHVEYVKEVSNEPNYEKVYEFFK</sequence>
<name>A0ABS6DS50_9MOLU</name>
<dbReference type="Pfam" id="PF08534">
    <property type="entry name" value="Redoxin"/>
    <property type="match status" value="1"/>
</dbReference>
<organism evidence="7 8">
    <name type="scientific">Mycoplasma zalophidermidis</name>
    <dbReference type="NCBI Taxonomy" id="398174"/>
    <lineage>
        <taxon>Bacteria</taxon>
        <taxon>Bacillati</taxon>
        <taxon>Mycoplasmatota</taxon>
        <taxon>Mollicutes</taxon>
        <taxon>Mycoplasmataceae</taxon>
        <taxon>Mycoplasma</taxon>
    </lineage>
</organism>
<dbReference type="RefSeq" id="WP_216567879.1">
    <property type="nucleotide sequence ID" value="NZ_JAHMHK010000004.1"/>
</dbReference>
<dbReference type="InterPro" id="IPR013740">
    <property type="entry name" value="Redoxin"/>
</dbReference>
<evidence type="ECO:0000256" key="4">
    <source>
        <dbReference type="ARBA" id="ARBA00023157"/>
    </source>
</evidence>
<dbReference type="InterPro" id="IPR013766">
    <property type="entry name" value="Thioredoxin_domain"/>
</dbReference>
<evidence type="ECO:0000256" key="2">
    <source>
        <dbReference type="ARBA" id="ARBA00022862"/>
    </source>
</evidence>
<keyword evidence="2" id="KW-0049">Antioxidant</keyword>
<keyword evidence="4" id="KW-1015">Disulfide bond</keyword>
<evidence type="ECO:0000256" key="1">
    <source>
        <dbReference type="ARBA" id="ARBA00022559"/>
    </source>
</evidence>
<gene>
    <name evidence="7" type="primary">tpx</name>
    <name evidence="7" type="ORF">KQ878_02565</name>
</gene>
<reference evidence="7" key="1">
    <citation type="submission" date="2021-06" db="EMBL/GenBank/DDBJ databases">
        <title>Novel Mycoplasma species detected in California sea lions (Zalophus californianus) from the USA.</title>
        <authorList>
            <person name="Volokhov D.V."/>
            <person name="Furtak V.A."/>
            <person name="Zagorodnyaya T.A."/>
        </authorList>
    </citation>
    <scope>NUCLEOTIDE SEQUENCE [LARGE SCALE GENOMIC DNA]</scope>
    <source>
        <strain evidence="7">CSL 4779</strain>
    </source>
</reference>
<keyword evidence="3 7" id="KW-0560">Oxidoreductase</keyword>
<dbReference type="EC" id="1.11.1.-" evidence="7"/>
<dbReference type="GO" id="GO:0004601">
    <property type="term" value="F:peroxidase activity"/>
    <property type="evidence" value="ECO:0007669"/>
    <property type="project" value="UniProtKB-KW"/>
</dbReference>
<comment type="caution">
    <text evidence="7">The sequence shown here is derived from an EMBL/GenBank/DDBJ whole genome shotgun (WGS) entry which is preliminary data.</text>
</comment>
<accession>A0ABS6DS50</accession>
<feature type="domain" description="Thioredoxin" evidence="6">
    <location>
        <begin position="17"/>
        <end position="161"/>
    </location>
</feature>
<dbReference type="PROSITE" id="PS01265">
    <property type="entry name" value="TPX"/>
    <property type="match status" value="1"/>
</dbReference>
<keyword evidence="8" id="KW-1185">Reference proteome</keyword>